<dbReference type="InterPro" id="IPR015943">
    <property type="entry name" value="WD40/YVTN_repeat-like_dom_sf"/>
</dbReference>
<dbReference type="GO" id="GO:0005730">
    <property type="term" value="C:nucleolus"/>
    <property type="evidence" value="ECO:0007669"/>
    <property type="project" value="InterPro"/>
</dbReference>
<dbReference type="AlphaFoldDB" id="A0A7G3BA57"/>
<accession>A0A7G3BA57</accession>
<proteinExistence type="predicted"/>
<dbReference type="Gene3D" id="2.130.10.10">
    <property type="entry name" value="YVTN repeat-like/Quinoprotein amine dehydrogenase"/>
    <property type="match status" value="2"/>
</dbReference>
<protein>
    <submittedName>
        <fullName evidence="1">Putative wd repeat-containing protein 74</fullName>
    </submittedName>
</protein>
<dbReference type="GO" id="GO:0042273">
    <property type="term" value="P:ribosomal large subunit biogenesis"/>
    <property type="evidence" value="ECO:0007669"/>
    <property type="project" value="InterPro"/>
</dbReference>
<name>A0A7G3BA57_LUTLO</name>
<evidence type="ECO:0000313" key="1">
    <source>
        <dbReference type="EMBL" id="MBC1180846.1"/>
    </source>
</evidence>
<dbReference type="InterPro" id="IPR001680">
    <property type="entry name" value="WD40_rpt"/>
</dbReference>
<dbReference type="GO" id="GO:0030687">
    <property type="term" value="C:preribosome, large subunit precursor"/>
    <property type="evidence" value="ECO:0007669"/>
    <property type="project" value="TreeGrafter"/>
</dbReference>
<dbReference type="Pfam" id="PF00400">
    <property type="entry name" value="WD40"/>
    <property type="match status" value="1"/>
</dbReference>
<dbReference type="InterPro" id="IPR037379">
    <property type="entry name" value="WDR74/Nsa1"/>
</dbReference>
<dbReference type="InterPro" id="IPR036322">
    <property type="entry name" value="WD40_repeat_dom_sf"/>
</dbReference>
<dbReference type="SUPFAM" id="SSF50978">
    <property type="entry name" value="WD40 repeat-like"/>
    <property type="match status" value="1"/>
</dbReference>
<organism evidence="1">
    <name type="scientific">Lutzomyia longipalpis</name>
    <name type="common">Sand fly</name>
    <dbReference type="NCBI Taxonomy" id="7200"/>
    <lineage>
        <taxon>Eukaryota</taxon>
        <taxon>Metazoa</taxon>
        <taxon>Ecdysozoa</taxon>
        <taxon>Arthropoda</taxon>
        <taxon>Hexapoda</taxon>
        <taxon>Insecta</taxon>
        <taxon>Pterygota</taxon>
        <taxon>Neoptera</taxon>
        <taxon>Endopterygota</taxon>
        <taxon>Diptera</taxon>
        <taxon>Nematocera</taxon>
        <taxon>Psychodoidea</taxon>
        <taxon>Psychodidae</taxon>
        <taxon>Lutzomyia</taxon>
        <taxon>Lutzomyia</taxon>
    </lineage>
</organism>
<sequence length="365" mass="41500">MFLRNVKESSYTEDHKIYVGSCVGALKEYDLTAENPYKPTNFQKISDLELGQGISALKWGNEEETEILVGRKDSVIQIYDILRNSFTATEKIPKGEVVSVCRADEKLIGASNLGQIYILDSKDNVTTFTAGTDISRMRQCKENTKLLATGGKERKNNLKVWNIEQETPIFSSKNVPHDNLQLEVPVWDSDVDFLDSSTLVTASRYGYIRTYDIRTQRRPVKQFVPKEEQLSFSCLATYENLVYVGLTTGGIRAFDTRSLKFPIHTYKGPSGSITDLALDHTGKFLCSSSLDRNVRINSTINNTILYQCYVKTKPSRILIKSPKKSEKSIKNEEIAEESIEMQTTEEDFTNDKILKRLKRKRKLSN</sequence>
<reference evidence="1" key="1">
    <citation type="journal article" date="2020" name="BMC">
        <title>Leishmania infection induces a limited differential gene expression in the sand fly midgut.</title>
        <authorList>
            <person name="Coutinho-Abreu I.V."/>
            <person name="Serafim T.D."/>
            <person name="Meneses C."/>
            <person name="Kamhawi S."/>
            <person name="Oliveira F."/>
            <person name="Valenzuela J.G."/>
        </authorList>
    </citation>
    <scope>NUCLEOTIDE SEQUENCE</scope>
    <source>
        <strain evidence="1">Jacobina</strain>
        <tissue evidence="1">Midgut</tissue>
    </source>
</reference>
<dbReference type="PANTHER" id="PTHR16038">
    <property type="entry name" value="NOP SEVEN ASSOCIATED PROTEIN 1"/>
    <property type="match status" value="1"/>
</dbReference>
<dbReference type="SMART" id="SM00320">
    <property type="entry name" value="WD40"/>
    <property type="match status" value="4"/>
</dbReference>
<dbReference type="VEuPathDB" id="VectorBase:LLONM1_009070"/>
<dbReference type="EMBL" id="GITU01012143">
    <property type="protein sequence ID" value="MBC1180846.1"/>
    <property type="molecule type" value="Transcribed_RNA"/>
</dbReference>
<dbReference type="PANTHER" id="PTHR16038:SF4">
    <property type="entry name" value="WD REPEAT-CONTAINING PROTEIN 74"/>
    <property type="match status" value="1"/>
</dbReference>